<dbReference type="Pfam" id="PF02222">
    <property type="entry name" value="ATP-grasp"/>
    <property type="match status" value="1"/>
</dbReference>
<name>A0ABU0W7H3_9GAMM</name>
<keyword evidence="2 4" id="KW-0658">Purine biosynthesis</keyword>
<dbReference type="Gene3D" id="3.30.1490.20">
    <property type="entry name" value="ATP-grasp fold, A domain"/>
    <property type="match status" value="1"/>
</dbReference>
<comment type="caution">
    <text evidence="7">The sequence shown here is derived from an EMBL/GenBank/DDBJ whole genome shotgun (WGS) entry which is preliminary data.</text>
</comment>
<comment type="catalytic activity">
    <reaction evidence="4 5">
        <text>5-amino-1-(5-phospho-beta-D-ribosyl)imidazole + hydrogencarbonate + ATP = 5-carboxyamino-1-(5-phospho-D-ribosyl)imidazole + ADP + phosphate + 2 H(+)</text>
        <dbReference type="Rhea" id="RHEA:19317"/>
        <dbReference type="ChEBI" id="CHEBI:15378"/>
        <dbReference type="ChEBI" id="CHEBI:17544"/>
        <dbReference type="ChEBI" id="CHEBI:30616"/>
        <dbReference type="ChEBI" id="CHEBI:43474"/>
        <dbReference type="ChEBI" id="CHEBI:58730"/>
        <dbReference type="ChEBI" id="CHEBI:137981"/>
        <dbReference type="ChEBI" id="CHEBI:456216"/>
        <dbReference type="EC" id="6.3.4.18"/>
    </reaction>
</comment>
<feature type="binding site" evidence="4">
    <location>
        <begin position="143"/>
        <end position="149"/>
    </location>
    <ligand>
        <name>ATP</name>
        <dbReference type="ChEBI" id="CHEBI:30616"/>
    </ligand>
</feature>
<protein>
    <recommendedName>
        <fullName evidence="4 5">N5-carboxyaminoimidazole ribonucleotide synthase</fullName>
        <shortName evidence="4 5">N5-CAIR synthase</shortName>
        <ecNumber evidence="4 5">6.3.4.18</ecNumber>
    </recommendedName>
    <alternativeName>
        <fullName evidence="4 5">5-(carboxyamino)imidazole ribonucleotide synthetase</fullName>
    </alternativeName>
</protein>
<dbReference type="HAMAP" id="MF_01928">
    <property type="entry name" value="PurK"/>
    <property type="match status" value="1"/>
</dbReference>
<dbReference type="InterPro" id="IPR011054">
    <property type="entry name" value="Rudment_hybrid_motif"/>
</dbReference>
<comment type="function">
    <text evidence="4">Catalyzes the ATP-dependent conversion of 5-aminoimidazole ribonucleotide (AIR) and HCO(3)(-) to N5-carboxyaminoimidazole ribonucleotide (N5-CAIR).</text>
</comment>
<comment type="pathway">
    <text evidence="4 5">Purine metabolism; IMP biosynthesis via de novo pathway; 5-amino-1-(5-phospho-D-ribosyl)imidazole-4-carboxylate from 5-amino-1-(5-phospho-D-ribosyl)imidazole (N5-CAIR route): step 1/2.</text>
</comment>
<dbReference type="Gene3D" id="3.40.50.20">
    <property type="match status" value="1"/>
</dbReference>
<evidence type="ECO:0000256" key="5">
    <source>
        <dbReference type="RuleBase" id="RU361200"/>
    </source>
</evidence>
<dbReference type="NCBIfam" id="NF004679">
    <property type="entry name" value="PRK06019.1-5"/>
    <property type="match status" value="1"/>
</dbReference>
<dbReference type="PANTHER" id="PTHR11609:SF5">
    <property type="entry name" value="PHOSPHORIBOSYLAMINOIMIDAZOLE CARBOXYLASE"/>
    <property type="match status" value="1"/>
</dbReference>
<dbReference type="SUPFAM" id="SSF56059">
    <property type="entry name" value="Glutathione synthetase ATP-binding domain-like"/>
    <property type="match status" value="1"/>
</dbReference>
<dbReference type="InterPro" id="IPR013815">
    <property type="entry name" value="ATP_grasp_subdomain_1"/>
</dbReference>
<evidence type="ECO:0000313" key="7">
    <source>
        <dbReference type="EMBL" id="MDQ2069946.1"/>
    </source>
</evidence>
<dbReference type="InterPro" id="IPR016185">
    <property type="entry name" value="PreATP-grasp_dom_sf"/>
</dbReference>
<dbReference type="EMBL" id="JAVDDT010000005">
    <property type="protein sequence ID" value="MDQ2069946.1"/>
    <property type="molecule type" value="Genomic_DNA"/>
</dbReference>
<keyword evidence="4 5" id="KW-0436">Ligase</keyword>
<dbReference type="Pfam" id="PF17769">
    <property type="entry name" value="PurK_C"/>
    <property type="match status" value="1"/>
</dbReference>
<comment type="subunit">
    <text evidence="4 5">Homodimer.</text>
</comment>
<reference evidence="7 8" key="1">
    <citation type="submission" date="2023-08" db="EMBL/GenBank/DDBJ databases">
        <title>Whole-genome sequencing of halo(alkali)philic microorganisms from hypersaline lakes.</title>
        <authorList>
            <person name="Sorokin D.Y."/>
            <person name="Abbas B."/>
            <person name="Merkel A.Y."/>
        </authorList>
    </citation>
    <scope>NUCLEOTIDE SEQUENCE [LARGE SCALE GENOMIC DNA]</scope>
    <source>
        <strain evidence="7 8">AB-CW4</strain>
    </source>
</reference>
<feature type="binding site" evidence="4">
    <location>
        <position position="98"/>
    </location>
    <ligand>
        <name>ATP</name>
        <dbReference type="ChEBI" id="CHEBI:30616"/>
    </ligand>
</feature>
<dbReference type="Proteomes" id="UP001239019">
    <property type="component" value="Unassembled WGS sequence"/>
</dbReference>
<gene>
    <name evidence="4 5" type="primary">purK</name>
    <name evidence="7" type="ORF">RBH19_08675</name>
</gene>
<keyword evidence="1 4" id="KW-0547">Nucleotide-binding</keyword>
<proteinExistence type="inferred from homology"/>
<evidence type="ECO:0000256" key="4">
    <source>
        <dbReference type="HAMAP-Rule" id="MF_01928"/>
    </source>
</evidence>
<dbReference type="RefSeq" id="WP_306728446.1">
    <property type="nucleotide sequence ID" value="NZ_JAVDDT010000005.1"/>
</dbReference>
<dbReference type="InterPro" id="IPR054350">
    <property type="entry name" value="PurT/PurK_preATP-grasp"/>
</dbReference>
<dbReference type="SUPFAM" id="SSF51246">
    <property type="entry name" value="Rudiment single hybrid motif"/>
    <property type="match status" value="1"/>
</dbReference>
<dbReference type="Gene3D" id="3.30.470.20">
    <property type="entry name" value="ATP-grasp fold, B domain"/>
    <property type="match status" value="1"/>
</dbReference>
<feature type="binding site" evidence="4">
    <location>
        <begin position="256"/>
        <end position="257"/>
    </location>
    <ligand>
        <name>ATP</name>
        <dbReference type="ChEBI" id="CHEBI:30616"/>
    </ligand>
</feature>
<feature type="domain" description="ATP-grasp" evidence="6">
    <location>
        <begin position="102"/>
        <end position="286"/>
    </location>
</feature>
<dbReference type="PROSITE" id="PS50975">
    <property type="entry name" value="ATP_GRASP"/>
    <property type="match status" value="1"/>
</dbReference>
<dbReference type="EC" id="6.3.4.18" evidence="4 5"/>
<dbReference type="NCBIfam" id="TIGR01161">
    <property type="entry name" value="purK"/>
    <property type="match status" value="1"/>
</dbReference>
<feature type="binding site" evidence="4">
    <location>
        <position position="181"/>
    </location>
    <ligand>
        <name>ATP</name>
        <dbReference type="ChEBI" id="CHEBI:30616"/>
    </ligand>
</feature>
<sequence length="369" mass="40268">MSIGIIGAGQLGRMMALAGYPLGMRFTFLDKTSDTPGAQVGDIVLGDFTRSDDIRRLAEQVDLLTYDVENVPVEALKSAAGDTPIHPSPALLGIAQDRLTEKQAFAEHGMATAPYRTVDSLVDLRAAIDELGMPAVLKRRQLGYDGRGQRFIRQAGDIESAWEALSGAPLILEGFVDFDREVSLIAVRNRSGEMAFYPLSDNRHEEGILRLSIAPCADRTLQTQAESQIRSLMDAFDYAGVLTVEYFEKGGELIANEMAPRVHNSGHWTIEGAATSQFENHLRGILDLPLGDTSPRGHVAMINCLGQMPALADCIRYPDVHYHDYGKAPRPRRKLGHITAVRPDRASLDSVVDELLAVVRAAEATSAEC</sequence>
<evidence type="ECO:0000313" key="8">
    <source>
        <dbReference type="Proteomes" id="UP001239019"/>
    </source>
</evidence>
<feature type="binding site" evidence="4">
    <location>
        <position position="138"/>
    </location>
    <ligand>
        <name>ATP</name>
        <dbReference type="ChEBI" id="CHEBI:30616"/>
    </ligand>
</feature>
<keyword evidence="3 4" id="KW-0067">ATP-binding</keyword>
<evidence type="ECO:0000256" key="2">
    <source>
        <dbReference type="ARBA" id="ARBA00022755"/>
    </source>
</evidence>
<dbReference type="InterPro" id="IPR011761">
    <property type="entry name" value="ATP-grasp"/>
</dbReference>
<comment type="function">
    <text evidence="5">Catalyzes the ATP-dependent conversion of 5-aminoimidazole ribonucleotide (AIR) and HCO(3)- to N5-carboxyaminoimidazole ribonucleotide (N5-CAIR).</text>
</comment>
<feature type="binding site" evidence="4">
    <location>
        <position position="204"/>
    </location>
    <ligand>
        <name>ATP</name>
        <dbReference type="ChEBI" id="CHEBI:30616"/>
    </ligand>
</feature>
<dbReference type="Pfam" id="PF22660">
    <property type="entry name" value="RS_preATP-grasp-like"/>
    <property type="match status" value="1"/>
</dbReference>
<feature type="binding site" evidence="4">
    <location>
        <begin position="173"/>
        <end position="176"/>
    </location>
    <ligand>
        <name>ATP</name>
        <dbReference type="ChEBI" id="CHEBI:30616"/>
    </ligand>
</feature>
<evidence type="ECO:0000256" key="3">
    <source>
        <dbReference type="ARBA" id="ARBA00022840"/>
    </source>
</evidence>
<dbReference type="PANTHER" id="PTHR11609">
    <property type="entry name" value="PURINE BIOSYNTHESIS PROTEIN 6/7, PUR6/7"/>
    <property type="match status" value="1"/>
</dbReference>
<dbReference type="InterPro" id="IPR005875">
    <property type="entry name" value="PurK"/>
</dbReference>
<evidence type="ECO:0000259" key="6">
    <source>
        <dbReference type="PROSITE" id="PS50975"/>
    </source>
</evidence>
<organism evidence="7 8">
    <name type="scientific">Natronospira bacteriovora</name>
    <dbReference type="NCBI Taxonomy" id="3069753"/>
    <lineage>
        <taxon>Bacteria</taxon>
        <taxon>Pseudomonadati</taxon>
        <taxon>Pseudomonadota</taxon>
        <taxon>Gammaproteobacteria</taxon>
        <taxon>Natronospirales</taxon>
        <taxon>Natronospiraceae</taxon>
        <taxon>Natronospira</taxon>
    </lineage>
</organism>
<accession>A0ABU0W7H3</accession>
<dbReference type="GO" id="GO:0034028">
    <property type="term" value="F:5-(carboxyamino)imidazole ribonucleotide synthase activity"/>
    <property type="evidence" value="ECO:0007669"/>
    <property type="project" value="UniProtKB-EC"/>
</dbReference>
<keyword evidence="8" id="KW-1185">Reference proteome</keyword>
<comment type="similarity">
    <text evidence="4 5">Belongs to the PurK/PurT family.</text>
</comment>
<dbReference type="SUPFAM" id="SSF52440">
    <property type="entry name" value="PreATP-grasp domain"/>
    <property type="match status" value="1"/>
</dbReference>
<dbReference type="InterPro" id="IPR003135">
    <property type="entry name" value="ATP-grasp_carboxylate-amine"/>
</dbReference>
<dbReference type="InterPro" id="IPR040686">
    <property type="entry name" value="PurK_C"/>
</dbReference>
<evidence type="ECO:0000256" key="1">
    <source>
        <dbReference type="ARBA" id="ARBA00022741"/>
    </source>
</evidence>